<evidence type="ECO:0008006" key="5">
    <source>
        <dbReference type="Google" id="ProtNLM"/>
    </source>
</evidence>
<evidence type="ECO:0000313" key="3">
    <source>
        <dbReference type="EMBL" id="KUJ22400.1"/>
    </source>
</evidence>
<proteinExistence type="predicted"/>
<dbReference type="OrthoDB" id="2532955at2759"/>
<keyword evidence="4" id="KW-1185">Reference proteome</keyword>
<dbReference type="InterPro" id="IPR029069">
    <property type="entry name" value="HotDog_dom_sf"/>
</dbReference>
<dbReference type="Proteomes" id="UP000070700">
    <property type="component" value="Unassembled WGS sequence"/>
</dbReference>
<dbReference type="STRING" id="149040.A0A194XQ63"/>
<dbReference type="InParanoid" id="A0A194XQ63"/>
<dbReference type="KEGG" id="psco:LY89DRAFT_574754"/>
<dbReference type="Pfam" id="PF20789">
    <property type="entry name" value="4HBT_3C"/>
    <property type="match status" value="1"/>
</dbReference>
<dbReference type="PANTHER" id="PTHR38110">
    <property type="entry name" value="CHROMOSOME 23, WHOLE GENOME SHOTGUN SEQUENCE"/>
    <property type="match status" value="1"/>
</dbReference>
<dbReference type="InterPro" id="IPR042171">
    <property type="entry name" value="Acyl-CoA_hotdog"/>
</dbReference>
<dbReference type="PANTHER" id="PTHR38110:SF1">
    <property type="entry name" value="THIOESTERASE DOMAIN-CONTAINING PROTEIN"/>
    <property type="match status" value="1"/>
</dbReference>
<feature type="domain" description="Acyl-CoA thioesterase-like C-terminal" evidence="2">
    <location>
        <begin position="164"/>
        <end position="291"/>
    </location>
</feature>
<dbReference type="AlphaFoldDB" id="A0A194XQ63"/>
<dbReference type="InterPro" id="IPR052389">
    <property type="entry name" value="Sec_Metab_Biosynth-Assoc"/>
</dbReference>
<evidence type="ECO:0000259" key="1">
    <source>
        <dbReference type="Pfam" id="PF13622"/>
    </source>
</evidence>
<sequence length="309" mass="34414">MASPEAGSTFAAATALKCLSSHEYEANFVDDWCIGSVPHGGYATATFMQVASKHFSSTLSAQNQPHTIAVHLDFLRRTSAGPALFTVKDTKLGRQASVIHVTLSQEGREEVIGSLTQGNISAEEGVSFDTTYSLDPAPLPVNLSHLAKDQDENWARAREMPFASFRKATQKTMFHFPRERQRKRSQADEWVRLVSGEKWTDASIGYLADMWQNPYDVKNMEKTAGEKGPAKFWYPTLLLNLDIKKSLSEKPCEWLFVRVNSKRIQNGRMDLEVVIMDEEGDIIALSHHIAFALPAARNLAARRTGASKI</sequence>
<accession>A0A194XQ63</accession>
<evidence type="ECO:0000313" key="4">
    <source>
        <dbReference type="Proteomes" id="UP000070700"/>
    </source>
</evidence>
<evidence type="ECO:0000259" key="2">
    <source>
        <dbReference type="Pfam" id="PF20789"/>
    </source>
</evidence>
<reference evidence="3 4" key="1">
    <citation type="submission" date="2015-10" db="EMBL/GenBank/DDBJ databases">
        <title>Full genome of DAOMC 229536 Phialocephala scopiformis, a fungal endophyte of spruce producing the potent anti-insectan compound rugulosin.</title>
        <authorList>
            <consortium name="DOE Joint Genome Institute"/>
            <person name="Walker A.K."/>
            <person name="Frasz S.L."/>
            <person name="Seifert K.A."/>
            <person name="Miller J.D."/>
            <person name="Mondo S.J."/>
            <person name="Labutti K."/>
            <person name="Lipzen A."/>
            <person name="Dockter R."/>
            <person name="Kennedy M."/>
            <person name="Grigoriev I.V."/>
            <person name="Spatafora J.W."/>
        </authorList>
    </citation>
    <scope>NUCLEOTIDE SEQUENCE [LARGE SCALE GENOMIC DNA]</scope>
    <source>
        <strain evidence="3 4">CBS 120377</strain>
    </source>
</reference>
<dbReference type="EMBL" id="KQ947406">
    <property type="protein sequence ID" value="KUJ22400.1"/>
    <property type="molecule type" value="Genomic_DNA"/>
</dbReference>
<dbReference type="Pfam" id="PF13622">
    <property type="entry name" value="4HBT_3"/>
    <property type="match status" value="1"/>
</dbReference>
<organism evidence="3 4">
    <name type="scientific">Mollisia scopiformis</name>
    <name type="common">Conifer needle endophyte fungus</name>
    <name type="synonym">Phialocephala scopiformis</name>
    <dbReference type="NCBI Taxonomy" id="149040"/>
    <lineage>
        <taxon>Eukaryota</taxon>
        <taxon>Fungi</taxon>
        <taxon>Dikarya</taxon>
        <taxon>Ascomycota</taxon>
        <taxon>Pezizomycotina</taxon>
        <taxon>Leotiomycetes</taxon>
        <taxon>Helotiales</taxon>
        <taxon>Mollisiaceae</taxon>
        <taxon>Mollisia</taxon>
    </lineage>
</organism>
<protein>
    <recommendedName>
        <fullName evidence="5">Thioesterase-like superfamily-domain-containing protein</fullName>
    </recommendedName>
</protein>
<feature type="domain" description="Acyl-CoA thioesterase-like N-terminal HotDog" evidence="1">
    <location>
        <begin position="30"/>
        <end position="117"/>
    </location>
</feature>
<dbReference type="Gene3D" id="2.40.160.210">
    <property type="entry name" value="Acyl-CoA thioesterase, double hotdog domain"/>
    <property type="match status" value="1"/>
</dbReference>
<dbReference type="GeneID" id="28818481"/>
<name>A0A194XQ63_MOLSC</name>
<dbReference type="InterPro" id="IPR049449">
    <property type="entry name" value="TesB_ACOT8-like_N"/>
</dbReference>
<dbReference type="RefSeq" id="XP_018076755.1">
    <property type="nucleotide sequence ID" value="XM_018208755.1"/>
</dbReference>
<dbReference type="SUPFAM" id="SSF54637">
    <property type="entry name" value="Thioesterase/thiol ester dehydrase-isomerase"/>
    <property type="match status" value="2"/>
</dbReference>
<dbReference type="InterPro" id="IPR049450">
    <property type="entry name" value="ACOT8-like_C"/>
</dbReference>
<gene>
    <name evidence="3" type="ORF">LY89DRAFT_574754</name>
</gene>